<dbReference type="Proteomes" id="UP000694892">
    <property type="component" value="Chromosome 5L"/>
</dbReference>
<evidence type="ECO:0000313" key="3">
    <source>
        <dbReference type="Proteomes" id="UP000694892"/>
    </source>
</evidence>
<proteinExistence type="predicted"/>
<reference evidence="3" key="1">
    <citation type="journal article" date="2016" name="Nature">
        <title>Genome evolution in the allotetraploid frog Xenopus laevis.</title>
        <authorList>
            <person name="Session A.M."/>
            <person name="Uno Y."/>
            <person name="Kwon T."/>
            <person name="Chapman J.A."/>
            <person name="Toyoda A."/>
            <person name="Takahashi S."/>
            <person name="Fukui A."/>
            <person name="Hikosaka A."/>
            <person name="Suzuki A."/>
            <person name="Kondo M."/>
            <person name="van Heeringen S.J."/>
            <person name="Quigley I."/>
            <person name="Heinz S."/>
            <person name="Ogino H."/>
            <person name="Ochi H."/>
            <person name="Hellsten U."/>
            <person name="Lyons J.B."/>
            <person name="Simakov O."/>
            <person name="Putnam N."/>
            <person name="Stites J."/>
            <person name="Kuroki Y."/>
            <person name="Tanaka T."/>
            <person name="Michiue T."/>
            <person name="Watanabe M."/>
            <person name="Bogdanovic O."/>
            <person name="Lister R."/>
            <person name="Georgiou G."/>
            <person name="Paranjpe S.S."/>
            <person name="van Kruijsbergen I."/>
            <person name="Shu S."/>
            <person name="Carlson J."/>
            <person name="Kinoshita T."/>
            <person name="Ohta Y."/>
            <person name="Mawaribuchi S."/>
            <person name="Jenkins J."/>
            <person name="Grimwood J."/>
            <person name="Schmutz J."/>
            <person name="Mitros T."/>
            <person name="Mozaffari S.V."/>
            <person name="Suzuki Y."/>
            <person name="Haramoto Y."/>
            <person name="Yamamoto T.S."/>
            <person name="Takagi C."/>
            <person name="Heald R."/>
            <person name="Miller K."/>
            <person name="Haudenschild C."/>
            <person name="Kitzman J."/>
            <person name="Nakayama T."/>
            <person name="Izutsu Y."/>
            <person name="Robert J."/>
            <person name="Fortriede J."/>
            <person name="Burns K."/>
            <person name="Lotay V."/>
            <person name="Karimi K."/>
            <person name="Yasuoka Y."/>
            <person name="Dichmann D.S."/>
            <person name="Flajnik M.F."/>
            <person name="Houston D.W."/>
            <person name="Shendure J."/>
            <person name="DuPasquier L."/>
            <person name="Vize P.D."/>
            <person name="Zorn A.M."/>
            <person name="Ito M."/>
            <person name="Marcotte E.M."/>
            <person name="Wallingford J.B."/>
            <person name="Ito Y."/>
            <person name="Asashima M."/>
            <person name="Ueno N."/>
            <person name="Matsuda Y."/>
            <person name="Veenstra G.J."/>
            <person name="Fujiyama A."/>
            <person name="Harland R.M."/>
            <person name="Taira M."/>
            <person name="Rokhsar D.S."/>
        </authorList>
    </citation>
    <scope>NUCLEOTIDE SEQUENCE [LARGE SCALE GENOMIC DNA]</scope>
    <source>
        <strain evidence="3">J</strain>
    </source>
</reference>
<dbReference type="PANTHER" id="PTHR35558">
    <property type="entry name" value="SGNH_HYDRO DOMAIN-CONTAINING PROTEIN"/>
    <property type="match status" value="1"/>
</dbReference>
<feature type="region of interest" description="Disordered" evidence="1">
    <location>
        <begin position="138"/>
        <end position="171"/>
    </location>
</feature>
<accession>A0A974CWG3</accession>
<dbReference type="EMBL" id="CM004474">
    <property type="protein sequence ID" value="OCT80037.1"/>
    <property type="molecule type" value="Genomic_DNA"/>
</dbReference>
<dbReference type="AlphaFoldDB" id="A0A974CWG3"/>
<evidence type="ECO:0000256" key="1">
    <source>
        <dbReference type="SAM" id="MobiDB-lite"/>
    </source>
</evidence>
<organism evidence="2 3">
    <name type="scientific">Xenopus laevis</name>
    <name type="common">African clawed frog</name>
    <dbReference type="NCBI Taxonomy" id="8355"/>
    <lineage>
        <taxon>Eukaryota</taxon>
        <taxon>Metazoa</taxon>
        <taxon>Chordata</taxon>
        <taxon>Craniata</taxon>
        <taxon>Vertebrata</taxon>
        <taxon>Euteleostomi</taxon>
        <taxon>Amphibia</taxon>
        <taxon>Batrachia</taxon>
        <taxon>Anura</taxon>
        <taxon>Pipoidea</taxon>
        <taxon>Pipidae</taxon>
        <taxon>Xenopodinae</taxon>
        <taxon>Xenopus</taxon>
        <taxon>Xenopus</taxon>
    </lineage>
</organism>
<sequence>MGWLRSVWVNLTCRAFPGLSVQARQEAASATEREAEPSQLQTSRRRILRGKKRAAASKKITAKKPAKRSTAAQQYPEDVWPSMSPPRQEASTEVPVSSGTSRGEAAVPGAVSRAAVASGPNYKRAVYTAQEPLPLPIAGPYTSTASPSPAAPAQEAGSSQGQNVASALGRGAPPMRRVETLASGGSAPCAEIAIALSARIVADRPCPLRCYKGNVELQTFREAINSLSSLFNNIAPAANSGAKVPEEKIVRGEYMDILSLIPSSKDFKLDKIDEDDRRRPMAHTFTNWLQAFCIYANVLTEKKTQLGPQLFKHVDIILESYKSYGGLSWYFYDDRFRQKMSVHPEVTWGKKDVDLWLGMIAPRPVRMSQARIQLPNQIVVGLI</sequence>
<feature type="compositionally biased region" description="Low complexity" evidence="1">
    <location>
        <begin position="138"/>
        <end position="162"/>
    </location>
</feature>
<feature type="compositionally biased region" description="Polar residues" evidence="1">
    <location>
        <begin position="89"/>
        <end position="101"/>
    </location>
</feature>
<protein>
    <submittedName>
        <fullName evidence="2">Uncharacterized protein</fullName>
    </submittedName>
</protein>
<dbReference type="PANTHER" id="PTHR35558:SF1">
    <property type="entry name" value="ENDONUCLEASE_EXONUCLEASE_PHOSPHATASE DOMAIN-CONTAINING PROTEIN"/>
    <property type="match status" value="1"/>
</dbReference>
<feature type="region of interest" description="Disordered" evidence="1">
    <location>
        <begin position="26"/>
        <end position="110"/>
    </location>
</feature>
<evidence type="ECO:0000313" key="2">
    <source>
        <dbReference type="EMBL" id="OCT80037.1"/>
    </source>
</evidence>
<name>A0A974CWG3_XENLA</name>
<gene>
    <name evidence="2" type="ORF">XELAEV_18026855mg</name>
</gene>
<feature type="compositionally biased region" description="Basic residues" evidence="1">
    <location>
        <begin position="43"/>
        <end position="67"/>
    </location>
</feature>